<dbReference type="CDD" id="cd01051">
    <property type="entry name" value="Mn_catalase"/>
    <property type="match status" value="1"/>
</dbReference>
<feature type="binding site" evidence="2">
    <location>
        <position position="169"/>
    </location>
    <ligand>
        <name>Mn(2+)</name>
        <dbReference type="ChEBI" id="CHEBI:29035"/>
        <label>1</label>
    </ligand>
</feature>
<proteinExistence type="inferred from homology"/>
<keyword evidence="5" id="KW-0946">Virion</keyword>
<feature type="binding site" evidence="2">
    <location>
        <position position="136"/>
    </location>
    <ligand>
        <name>Mn(2+)</name>
        <dbReference type="ChEBI" id="CHEBI:29035"/>
        <label>1</label>
    </ligand>
</feature>
<gene>
    <name evidence="4" type="ORF">JWYL7_1740</name>
    <name evidence="5" type="ORF">SAMN05661008_01622</name>
</gene>
<comment type="caution">
    <text evidence="4">The sequence shown here is derived from an EMBL/GenBank/DDBJ whole genome shotgun (WGS) entry which is preliminary data.</text>
</comment>
<dbReference type="InterPro" id="IPR012347">
    <property type="entry name" value="Ferritin-like"/>
</dbReference>
<keyword evidence="2" id="KW-0479">Metal-binding</keyword>
<evidence type="ECO:0000313" key="7">
    <source>
        <dbReference type="Proteomes" id="UP000323392"/>
    </source>
</evidence>
<dbReference type="Gene3D" id="1.20.1260.10">
    <property type="match status" value="1"/>
</dbReference>
<feature type="binding site" evidence="2">
    <location>
        <position position="65"/>
    </location>
    <ligand>
        <name>Mn(2+)</name>
        <dbReference type="ChEBI" id="CHEBI:29035"/>
        <label>1</label>
    </ligand>
</feature>
<dbReference type="InterPro" id="IPR007760">
    <property type="entry name" value="Mn_catalase"/>
</dbReference>
<dbReference type="PATRIC" id="fig|1121328.3.peg.1751"/>
<dbReference type="Pfam" id="PF05067">
    <property type="entry name" value="Mn_catalase"/>
    <property type="match status" value="1"/>
</dbReference>
<dbReference type="AlphaFoldDB" id="A0A150FU10"/>
<keyword evidence="5" id="KW-0167">Capsid protein</keyword>
<evidence type="ECO:0000313" key="6">
    <source>
        <dbReference type="Proteomes" id="UP000092605"/>
    </source>
</evidence>
<comment type="cofactor">
    <cofactor evidence="2">
        <name>Mn(2+)</name>
        <dbReference type="ChEBI" id="CHEBI:29035"/>
    </cofactor>
    <text evidence="2">Binds 2 manganese ions per subunit.</text>
</comment>
<feature type="binding site" evidence="2">
    <location>
        <position position="35"/>
    </location>
    <ligand>
        <name>Mn(2+)</name>
        <dbReference type="ChEBI" id="CHEBI:29035"/>
        <label>1</label>
    </ligand>
</feature>
<comment type="cofactor">
    <cofactor evidence="3">
        <name>Ca(2+)</name>
        <dbReference type="ChEBI" id="CHEBI:29108"/>
    </cofactor>
    <text evidence="3">Binds 1 Ca(2+) ion per subunit.</text>
</comment>
<dbReference type="InterPro" id="IPR039377">
    <property type="entry name" value="Mn_catalase_dom"/>
</dbReference>
<accession>A0A150FU10</accession>
<dbReference type="RefSeq" id="WP_066071905.1">
    <property type="nucleotide sequence ID" value="NZ_FRBG01000014.1"/>
</dbReference>
<sequence length="190" mass="21880">MWIYEKKLQYPVKIKNKDLKMAKYIITQFGGPDGELGAAIRYLSQRYTMPTRKSAALLTDIGTEELAHLEMINVMFYQLIKDATPQELEKAGLGGQYVQHGYAVYPQDANGIPWTAAYLQSTSDPITDLHEDMAAEQKARATYENLINLTDDVDLIDALRFLRQREVIHYQRFGEALRDAYEYLDSKKIY</sequence>
<keyword evidence="7" id="KW-1185">Reference proteome</keyword>
<keyword evidence="2" id="KW-0464">Manganese</keyword>
<protein>
    <submittedName>
        <fullName evidence="4">Manganese containing catalase</fullName>
    </submittedName>
    <submittedName>
        <fullName evidence="5">Spore coat protein JC</fullName>
    </submittedName>
</protein>
<dbReference type="EMBL" id="LSFY01000001">
    <property type="protein sequence ID" value="KXZ40665.1"/>
    <property type="molecule type" value="Genomic_DNA"/>
</dbReference>
<organism evidence="4 6">
    <name type="scientific">Alkalithermobacter thermoalcaliphilus JW-YL-7 = DSM 7308</name>
    <dbReference type="NCBI Taxonomy" id="1121328"/>
    <lineage>
        <taxon>Bacteria</taxon>
        <taxon>Bacillati</taxon>
        <taxon>Bacillota</taxon>
        <taxon>Clostridia</taxon>
        <taxon>Peptostreptococcales</taxon>
        <taxon>Tepidibacteraceae</taxon>
        <taxon>Alkalithermobacter</taxon>
    </lineage>
</organism>
<evidence type="ECO:0000256" key="1">
    <source>
        <dbReference type="ARBA" id="ARBA00007644"/>
    </source>
</evidence>
<dbReference type="SUPFAM" id="SSF47240">
    <property type="entry name" value="Ferritin-like"/>
    <property type="match status" value="1"/>
</dbReference>
<dbReference type="Proteomes" id="UP000092605">
    <property type="component" value="Unassembled WGS sequence"/>
</dbReference>
<dbReference type="Proteomes" id="UP000323392">
    <property type="component" value="Unassembled WGS sequence"/>
</dbReference>
<dbReference type="STRING" id="1121328.JWYL7_1740"/>
<reference evidence="5 7" key="2">
    <citation type="submission" date="2016-11" db="EMBL/GenBank/DDBJ databases">
        <authorList>
            <person name="Varghese N."/>
            <person name="Submissions S."/>
        </authorList>
    </citation>
    <scope>NUCLEOTIDE SEQUENCE [LARGE SCALE GENOMIC DNA]</scope>
    <source>
        <strain evidence="5 7">DSM 7308</strain>
    </source>
</reference>
<comment type="similarity">
    <text evidence="1">Belongs to the manganese catalase family.</text>
</comment>
<dbReference type="OrthoDB" id="9800585at2"/>
<feature type="binding site" evidence="3">
    <location>
        <position position="60"/>
    </location>
    <ligand>
        <name>Ca(2+)</name>
        <dbReference type="ChEBI" id="CHEBI:29108"/>
    </ligand>
</feature>
<evidence type="ECO:0000256" key="3">
    <source>
        <dbReference type="PIRSR" id="PIRSR607760-2"/>
    </source>
</evidence>
<keyword evidence="3" id="KW-0106">Calcium</keyword>
<evidence type="ECO:0000313" key="4">
    <source>
        <dbReference type="EMBL" id="KXZ40665.1"/>
    </source>
</evidence>
<name>A0A150FU10_CLOPD</name>
<dbReference type="InterPro" id="IPR009078">
    <property type="entry name" value="Ferritin-like_SF"/>
</dbReference>
<evidence type="ECO:0000256" key="2">
    <source>
        <dbReference type="PIRSR" id="PIRSR607760-1"/>
    </source>
</evidence>
<feature type="binding site" evidence="2">
    <location>
        <position position="68"/>
    </location>
    <ligand>
        <name>Mn(2+)</name>
        <dbReference type="ChEBI" id="CHEBI:29035"/>
        <label>1</label>
    </ligand>
</feature>
<dbReference type="GO" id="GO:0046872">
    <property type="term" value="F:metal ion binding"/>
    <property type="evidence" value="ECO:0007669"/>
    <property type="project" value="UniProtKB-KW"/>
</dbReference>
<evidence type="ECO:0000313" key="5">
    <source>
        <dbReference type="EMBL" id="SHL18404.1"/>
    </source>
</evidence>
<reference evidence="4 6" key="1">
    <citation type="submission" date="2016-02" db="EMBL/GenBank/DDBJ databases">
        <title>Draft genome sequence for Clostridium paradoxum JW-YL-7.</title>
        <authorList>
            <person name="Utturkar S.M."/>
            <person name="Lancaster A."/>
            <person name="Poole F.L."/>
            <person name="Adams M.W."/>
            <person name="Brown S.D."/>
        </authorList>
    </citation>
    <scope>NUCLEOTIDE SEQUENCE [LARGE SCALE GENOMIC DNA]</scope>
    <source>
        <strain evidence="4 6">JW-YL-7</strain>
    </source>
</reference>
<dbReference type="EMBL" id="FRBG01000014">
    <property type="protein sequence ID" value="SHL18404.1"/>
    <property type="molecule type" value="Genomic_DNA"/>
</dbReference>